<feature type="transmembrane region" description="Helical" evidence="1">
    <location>
        <begin position="25"/>
        <end position="47"/>
    </location>
</feature>
<evidence type="ECO:0000313" key="2">
    <source>
        <dbReference type="EMBL" id="KAL1877837.1"/>
    </source>
</evidence>
<accession>A0ABR3XQH5</accession>
<proteinExistence type="predicted"/>
<name>A0ABR3XQH5_9PEZI</name>
<keyword evidence="1" id="KW-0812">Transmembrane</keyword>
<organism evidence="2 3">
    <name type="scientific">Phialemonium thermophilum</name>
    <dbReference type="NCBI Taxonomy" id="223376"/>
    <lineage>
        <taxon>Eukaryota</taxon>
        <taxon>Fungi</taxon>
        <taxon>Dikarya</taxon>
        <taxon>Ascomycota</taxon>
        <taxon>Pezizomycotina</taxon>
        <taxon>Sordariomycetes</taxon>
        <taxon>Sordariomycetidae</taxon>
        <taxon>Cephalothecales</taxon>
        <taxon>Cephalothecaceae</taxon>
        <taxon>Phialemonium</taxon>
    </lineage>
</organism>
<keyword evidence="1" id="KW-1133">Transmembrane helix</keyword>
<protein>
    <submittedName>
        <fullName evidence="2">Uncharacterized protein</fullName>
    </submittedName>
</protein>
<evidence type="ECO:0000313" key="3">
    <source>
        <dbReference type="Proteomes" id="UP001586593"/>
    </source>
</evidence>
<dbReference type="EMBL" id="JAZHXJ010000060">
    <property type="protein sequence ID" value="KAL1877837.1"/>
    <property type="molecule type" value="Genomic_DNA"/>
</dbReference>
<reference evidence="2 3" key="1">
    <citation type="journal article" date="2024" name="Commun. Biol.">
        <title>Comparative genomic analysis of thermophilic fungi reveals convergent evolutionary adaptations and gene losses.</title>
        <authorList>
            <person name="Steindorff A.S."/>
            <person name="Aguilar-Pontes M.V."/>
            <person name="Robinson A.J."/>
            <person name="Andreopoulos B."/>
            <person name="LaButti K."/>
            <person name="Kuo A."/>
            <person name="Mondo S."/>
            <person name="Riley R."/>
            <person name="Otillar R."/>
            <person name="Haridas S."/>
            <person name="Lipzen A."/>
            <person name="Grimwood J."/>
            <person name="Schmutz J."/>
            <person name="Clum A."/>
            <person name="Reid I.D."/>
            <person name="Moisan M.C."/>
            <person name="Butler G."/>
            <person name="Nguyen T.T.M."/>
            <person name="Dewar K."/>
            <person name="Conant G."/>
            <person name="Drula E."/>
            <person name="Henrissat B."/>
            <person name="Hansel C."/>
            <person name="Singer S."/>
            <person name="Hutchinson M.I."/>
            <person name="de Vries R.P."/>
            <person name="Natvig D.O."/>
            <person name="Powell A.J."/>
            <person name="Tsang A."/>
            <person name="Grigoriev I.V."/>
        </authorList>
    </citation>
    <scope>NUCLEOTIDE SEQUENCE [LARGE SCALE GENOMIC DNA]</scope>
    <source>
        <strain evidence="2 3">ATCC 24622</strain>
    </source>
</reference>
<keyword evidence="3" id="KW-1185">Reference proteome</keyword>
<dbReference type="Proteomes" id="UP001586593">
    <property type="component" value="Unassembled WGS sequence"/>
</dbReference>
<sequence>MGPKFAELPLESGILAPLPDGLSRGLTAVAVLASISFASSSALLLYLTYKLIRWRIRLFKSSEQDGLPVADFSLGLAERHFGGTDVGDGRDEEGQRKNNLPNQFLALFYNLLRADMDQAAAFLLNAVWVATDGIQVGTPTCFTQGLLVSNGDLASSCFITWGVDTTFELQHGVG</sequence>
<evidence type="ECO:0000256" key="1">
    <source>
        <dbReference type="SAM" id="Phobius"/>
    </source>
</evidence>
<gene>
    <name evidence="2" type="ORF">VTK73DRAFT_8364</name>
</gene>
<keyword evidence="1" id="KW-0472">Membrane</keyword>
<comment type="caution">
    <text evidence="2">The sequence shown here is derived from an EMBL/GenBank/DDBJ whole genome shotgun (WGS) entry which is preliminary data.</text>
</comment>